<comment type="caution">
    <text evidence="1">The sequence shown here is derived from an EMBL/GenBank/DDBJ whole genome shotgun (WGS) entry which is preliminary data.</text>
</comment>
<name>A0ABS7BR62_9SPHN</name>
<keyword evidence="2" id="KW-1185">Reference proteome</keyword>
<sequence>MPAQPSQAIDSDLAARVAAQAASADGRAGARLSATIADVFADVRDRLDERTRVAINRLAETTVAAIERDIAGHAARLLEARGFPDAAALLAGNRAMTLPRLVESGLMRDPGVMGEMIAQARVDLIDEALAAQRAPGGTATLAAALAESADGVVRARAVAYLVADSRRRLAHADRRAELPEAMHERLAWWVAAALRERLGHGVPPEVDRALSEASQRSIAAHDDGERVEAAAAQLAAAIDPVAGALPQLLIDSLGEARTDLFVALLAHALGIEFAEARGLTLDADSDRLWLALRALGIERHLIAQVGFVLCEADRARDVETLPDSLDRVATLAPETAARAVAPLTLHRDFRAAVRALARSPRA</sequence>
<dbReference type="Pfam" id="PF10098">
    <property type="entry name" value="DUF2336"/>
    <property type="match status" value="1"/>
</dbReference>
<dbReference type="EMBL" id="JAHXZN010000005">
    <property type="protein sequence ID" value="MBW6532082.1"/>
    <property type="molecule type" value="Genomic_DNA"/>
</dbReference>
<accession>A0ABS7BR62</accession>
<organism evidence="1 2">
    <name type="scientific">Sphingomonas citri</name>
    <dbReference type="NCBI Taxonomy" id="2862499"/>
    <lineage>
        <taxon>Bacteria</taxon>
        <taxon>Pseudomonadati</taxon>
        <taxon>Pseudomonadota</taxon>
        <taxon>Alphaproteobacteria</taxon>
        <taxon>Sphingomonadales</taxon>
        <taxon>Sphingomonadaceae</taxon>
        <taxon>Sphingomonas</taxon>
    </lineage>
</organism>
<evidence type="ECO:0000313" key="1">
    <source>
        <dbReference type="EMBL" id="MBW6532082.1"/>
    </source>
</evidence>
<evidence type="ECO:0000313" key="2">
    <source>
        <dbReference type="Proteomes" id="UP000759103"/>
    </source>
</evidence>
<dbReference type="Proteomes" id="UP000759103">
    <property type="component" value="Unassembled WGS sequence"/>
</dbReference>
<proteinExistence type="predicted"/>
<dbReference type="InterPro" id="IPR019285">
    <property type="entry name" value="DUF2336"/>
</dbReference>
<reference evidence="1 2" key="1">
    <citation type="submission" date="2021-07" db="EMBL/GenBank/DDBJ databases">
        <title>Sphingomonas sp.</title>
        <authorList>
            <person name="Feng G."/>
            <person name="Li J."/>
            <person name="Pan M."/>
        </authorList>
    </citation>
    <scope>NUCLEOTIDE SEQUENCE [LARGE SCALE GENOMIC DNA]</scope>
    <source>
        <strain evidence="1 2">RRHST34</strain>
    </source>
</reference>
<gene>
    <name evidence="1" type="ORF">KZ820_15175</name>
</gene>
<dbReference type="RefSeq" id="WP_219749434.1">
    <property type="nucleotide sequence ID" value="NZ_JAHXZN010000005.1"/>
</dbReference>
<protein>
    <submittedName>
        <fullName evidence="1">DUF2336 domain-containing protein</fullName>
    </submittedName>
</protein>